<dbReference type="EMBL" id="PQIB02000011">
    <property type="protein sequence ID" value="RLM87073.1"/>
    <property type="molecule type" value="Genomic_DNA"/>
</dbReference>
<accession>A0A3L6QTR6</accession>
<evidence type="ECO:0000313" key="2">
    <source>
        <dbReference type="Proteomes" id="UP000275267"/>
    </source>
</evidence>
<comment type="caution">
    <text evidence="1">The sequence shown here is derived from an EMBL/GenBank/DDBJ whole genome shotgun (WGS) entry which is preliminary data.</text>
</comment>
<dbReference type="AlphaFoldDB" id="A0A3L6QTR6"/>
<protein>
    <submittedName>
        <fullName evidence="1">Uncharacterized protein</fullName>
    </submittedName>
</protein>
<evidence type="ECO:0000313" key="1">
    <source>
        <dbReference type="EMBL" id="RLM87073.1"/>
    </source>
</evidence>
<dbReference type="Proteomes" id="UP000275267">
    <property type="component" value="Unassembled WGS sequence"/>
</dbReference>
<proteinExistence type="predicted"/>
<reference evidence="2" key="1">
    <citation type="journal article" date="2019" name="Nat. Commun.">
        <title>The genome of broomcorn millet.</title>
        <authorList>
            <person name="Zou C."/>
            <person name="Miki D."/>
            <person name="Li D."/>
            <person name="Tang Q."/>
            <person name="Xiao L."/>
            <person name="Rajput S."/>
            <person name="Deng P."/>
            <person name="Jia W."/>
            <person name="Huang R."/>
            <person name="Zhang M."/>
            <person name="Sun Y."/>
            <person name="Hu J."/>
            <person name="Fu X."/>
            <person name="Schnable P.S."/>
            <person name="Li F."/>
            <person name="Zhang H."/>
            <person name="Feng B."/>
            <person name="Zhu X."/>
            <person name="Liu R."/>
            <person name="Schnable J.C."/>
            <person name="Zhu J.-K."/>
            <person name="Zhang H."/>
        </authorList>
    </citation>
    <scope>NUCLEOTIDE SEQUENCE [LARGE SCALE GENOMIC DNA]</scope>
</reference>
<organism evidence="1 2">
    <name type="scientific">Panicum miliaceum</name>
    <name type="common">Proso millet</name>
    <name type="synonym">Broomcorn millet</name>
    <dbReference type="NCBI Taxonomy" id="4540"/>
    <lineage>
        <taxon>Eukaryota</taxon>
        <taxon>Viridiplantae</taxon>
        <taxon>Streptophyta</taxon>
        <taxon>Embryophyta</taxon>
        <taxon>Tracheophyta</taxon>
        <taxon>Spermatophyta</taxon>
        <taxon>Magnoliopsida</taxon>
        <taxon>Liliopsida</taxon>
        <taxon>Poales</taxon>
        <taxon>Poaceae</taxon>
        <taxon>PACMAD clade</taxon>
        <taxon>Panicoideae</taxon>
        <taxon>Panicodae</taxon>
        <taxon>Paniceae</taxon>
        <taxon>Panicinae</taxon>
        <taxon>Panicum</taxon>
        <taxon>Panicum sect. Panicum</taxon>
    </lineage>
</organism>
<keyword evidence="2" id="KW-1185">Reference proteome</keyword>
<sequence>MVDASRISDDTGRCCRGEGGSSIVSYCHIACAERRSSLAEVAGTERAYGSLPSSRSEL</sequence>
<gene>
    <name evidence="1" type="ORF">C2845_PM04G12770</name>
</gene>
<name>A0A3L6QTR6_PANMI</name>